<dbReference type="AlphaFoldDB" id="A0A7J7LPA5"/>
<dbReference type="FunFam" id="2.40.50.140:FF:000024">
    <property type="entry name" value="Lysine--tRNA ligase"/>
    <property type="match status" value="1"/>
</dbReference>
<evidence type="ECO:0000256" key="6">
    <source>
        <dbReference type="ARBA" id="ARBA00022840"/>
    </source>
</evidence>
<dbReference type="Gene3D" id="2.40.50.140">
    <property type="entry name" value="Nucleic acid-binding proteins"/>
    <property type="match status" value="1"/>
</dbReference>
<comment type="catalytic activity">
    <reaction evidence="9">
        <text>tRNA(Lys) + L-lysine + ATP = L-lysyl-tRNA(Lys) + AMP + diphosphate</text>
        <dbReference type="Rhea" id="RHEA:20792"/>
        <dbReference type="Rhea" id="RHEA-COMP:9696"/>
        <dbReference type="Rhea" id="RHEA-COMP:9697"/>
        <dbReference type="ChEBI" id="CHEBI:30616"/>
        <dbReference type="ChEBI" id="CHEBI:32551"/>
        <dbReference type="ChEBI" id="CHEBI:33019"/>
        <dbReference type="ChEBI" id="CHEBI:78442"/>
        <dbReference type="ChEBI" id="CHEBI:78529"/>
        <dbReference type="ChEBI" id="CHEBI:456215"/>
        <dbReference type="EC" id="6.1.1.6"/>
    </reaction>
</comment>
<gene>
    <name evidence="11" type="ORF">GIB67_024561</name>
</gene>
<evidence type="ECO:0000256" key="1">
    <source>
        <dbReference type="ARBA" id="ARBA00008226"/>
    </source>
</evidence>
<evidence type="ECO:0000256" key="9">
    <source>
        <dbReference type="ARBA" id="ARBA00048573"/>
    </source>
</evidence>
<evidence type="ECO:0000256" key="8">
    <source>
        <dbReference type="ARBA" id="ARBA00023146"/>
    </source>
</evidence>
<protein>
    <recommendedName>
        <fullName evidence="2">lysine--tRNA ligase</fullName>
        <ecNumber evidence="2">6.1.1.6</ecNumber>
    </recommendedName>
</protein>
<dbReference type="GO" id="GO:0005829">
    <property type="term" value="C:cytosol"/>
    <property type="evidence" value="ECO:0007669"/>
    <property type="project" value="TreeGrafter"/>
</dbReference>
<evidence type="ECO:0000256" key="5">
    <source>
        <dbReference type="ARBA" id="ARBA00022741"/>
    </source>
</evidence>
<dbReference type="CDD" id="cd04322">
    <property type="entry name" value="LysRS_N"/>
    <property type="match status" value="1"/>
</dbReference>
<evidence type="ECO:0000313" key="11">
    <source>
        <dbReference type="EMBL" id="KAF6144334.1"/>
    </source>
</evidence>
<dbReference type="InterPro" id="IPR044136">
    <property type="entry name" value="Lys-tRNA-ligase_II_N"/>
</dbReference>
<dbReference type="OrthoDB" id="679842at2759"/>
<comment type="similarity">
    <text evidence="1">Belongs to the class-II aminoacyl-tRNA synthetase family.</text>
</comment>
<evidence type="ECO:0000256" key="4">
    <source>
        <dbReference type="ARBA" id="ARBA00022723"/>
    </source>
</evidence>
<keyword evidence="5" id="KW-0547">Nucleotide-binding</keyword>
<keyword evidence="4" id="KW-0479">Metal-binding</keyword>
<dbReference type="GO" id="GO:0046872">
    <property type="term" value="F:metal ion binding"/>
    <property type="evidence" value="ECO:0007669"/>
    <property type="project" value="UniProtKB-KW"/>
</dbReference>
<keyword evidence="3" id="KW-0436">Ligase</keyword>
<dbReference type="PANTHER" id="PTHR42918">
    <property type="entry name" value="LYSYL-TRNA SYNTHETASE"/>
    <property type="match status" value="1"/>
</dbReference>
<dbReference type="InterPro" id="IPR012340">
    <property type="entry name" value="NA-bd_OB-fold"/>
</dbReference>
<evidence type="ECO:0000256" key="2">
    <source>
        <dbReference type="ARBA" id="ARBA00013166"/>
    </source>
</evidence>
<evidence type="ECO:0000256" key="7">
    <source>
        <dbReference type="ARBA" id="ARBA00022917"/>
    </source>
</evidence>
<accession>A0A7J7LPA5</accession>
<keyword evidence="12" id="KW-1185">Reference proteome</keyword>
<evidence type="ECO:0000313" key="12">
    <source>
        <dbReference type="Proteomes" id="UP000541444"/>
    </source>
</evidence>
<dbReference type="GO" id="GO:0000049">
    <property type="term" value="F:tRNA binding"/>
    <property type="evidence" value="ECO:0007669"/>
    <property type="project" value="TreeGrafter"/>
</dbReference>
<dbReference type="GO" id="GO:0004824">
    <property type="term" value="F:lysine-tRNA ligase activity"/>
    <property type="evidence" value="ECO:0007669"/>
    <property type="project" value="UniProtKB-EC"/>
</dbReference>
<dbReference type="GO" id="GO:0005524">
    <property type="term" value="F:ATP binding"/>
    <property type="evidence" value="ECO:0007669"/>
    <property type="project" value="UniProtKB-KW"/>
</dbReference>
<evidence type="ECO:0000256" key="3">
    <source>
        <dbReference type="ARBA" id="ARBA00022598"/>
    </source>
</evidence>
<dbReference type="InterPro" id="IPR004365">
    <property type="entry name" value="NA-bd_OB_tRNA"/>
</dbReference>
<organism evidence="11 12">
    <name type="scientific">Kingdonia uniflora</name>
    <dbReference type="NCBI Taxonomy" id="39325"/>
    <lineage>
        <taxon>Eukaryota</taxon>
        <taxon>Viridiplantae</taxon>
        <taxon>Streptophyta</taxon>
        <taxon>Embryophyta</taxon>
        <taxon>Tracheophyta</taxon>
        <taxon>Spermatophyta</taxon>
        <taxon>Magnoliopsida</taxon>
        <taxon>Ranunculales</taxon>
        <taxon>Circaeasteraceae</taxon>
        <taxon>Kingdonia</taxon>
    </lineage>
</organism>
<keyword evidence="7" id="KW-0648">Protein biosynthesis</keyword>
<evidence type="ECO:0000259" key="10">
    <source>
        <dbReference type="Pfam" id="PF01336"/>
    </source>
</evidence>
<name>A0A7J7LPA5_9MAGN</name>
<keyword evidence="6" id="KW-0067">ATP-binding</keyword>
<dbReference type="EC" id="6.1.1.6" evidence="2"/>
<reference evidence="11 12" key="1">
    <citation type="journal article" date="2020" name="IScience">
        <title>Genome Sequencing of the Endangered Kingdonia uniflora (Circaeasteraceae, Ranunculales) Reveals Potential Mechanisms of Evolutionary Specialization.</title>
        <authorList>
            <person name="Sun Y."/>
            <person name="Deng T."/>
            <person name="Zhang A."/>
            <person name="Moore M.J."/>
            <person name="Landis J.B."/>
            <person name="Lin N."/>
            <person name="Zhang H."/>
            <person name="Zhang X."/>
            <person name="Huang J."/>
            <person name="Zhang X."/>
            <person name="Sun H."/>
            <person name="Wang H."/>
        </authorList>
    </citation>
    <scope>NUCLEOTIDE SEQUENCE [LARGE SCALE GENOMIC DNA]</scope>
    <source>
        <strain evidence="11">TB1705</strain>
        <tissue evidence="11">Leaf</tissue>
    </source>
</reference>
<proteinExistence type="inferred from homology"/>
<comment type="caution">
    <text evidence="11">The sequence shown here is derived from an EMBL/GenBank/DDBJ whole genome shotgun (WGS) entry which is preliminary data.</text>
</comment>
<dbReference type="PANTHER" id="PTHR42918:SF15">
    <property type="entry name" value="LYSINE--TRNA LIGASE, CHLOROPLASTIC_MITOCHONDRIAL"/>
    <property type="match status" value="1"/>
</dbReference>
<dbReference type="Proteomes" id="UP000541444">
    <property type="component" value="Unassembled WGS sequence"/>
</dbReference>
<sequence>MVSTRDRLKQTKEKLVSLLTIHRKPNSKKKGDLEMDDSNDRITILETTVSNLTSTVGELVEQLRFTNLVKATSTTWRGRTHRRGRSRKKRVMEVDEDDGLRRSIVILVMPNPTRSGRVLVGEEEEKLIETQIGVEENRFMERGKLKLERRNSCFRCNDDQWSTVVDRRITAGKYLKVEELRSKGYEPYAYTWDRTHNANQLQDIYRDLGNGEEAAGKDDLVSIAGRIVARRAFGKLVFLTLRDDSGSIQLYIEKERLSDDQFDQLKTLIDIGDILGASGSIKRTEKGELSVYVNSFAILTKSLLPLPDKYHGLTDIDTRYRQR</sequence>
<dbReference type="SUPFAM" id="SSF50249">
    <property type="entry name" value="Nucleic acid-binding proteins"/>
    <property type="match status" value="1"/>
</dbReference>
<feature type="domain" description="OB" evidence="10">
    <location>
        <begin position="221"/>
        <end position="298"/>
    </location>
</feature>
<dbReference type="EMBL" id="JACGCM010002131">
    <property type="protein sequence ID" value="KAF6144334.1"/>
    <property type="molecule type" value="Genomic_DNA"/>
</dbReference>
<dbReference type="Pfam" id="PF01336">
    <property type="entry name" value="tRNA_anti-codon"/>
    <property type="match status" value="1"/>
</dbReference>
<dbReference type="GO" id="GO:0005739">
    <property type="term" value="C:mitochondrion"/>
    <property type="evidence" value="ECO:0007669"/>
    <property type="project" value="TreeGrafter"/>
</dbReference>
<dbReference type="GO" id="GO:0006430">
    <property type="term" value="P:lysyl-tRNA aminoacylation"/>
    <property type="evidence" value="ECO:0007669"/>
    <property type="project" value="TreeGrafter"/>
</dbReference>
<keyword evidence="8" id="KW-0030">Aminoacyl-tRNA synthetase</keyword>